<dbReference type="Proteomes" id="UP000706039">
    <property type="component" value="Unassembled WGS sequence"/>
</dbReference>
<gene>
    <name evidence="6" type="ORF">K7G82_22775</name>
</gene>
<dbReference type="PANTHER" id="PTHR38340">
    <property type="entry name" value="S-LAYER PROTEIN"/>
    <property type="match status" value="1"/>
</dbReference>
<evidence type="ECO:0000259" key="5">
    <source>
        <dbReference type="Pfam" id="PF08548"/>
    </source>
</evidence>
<name>A0ABS7PUX1_9SPHN</name>
<organism evidence="6 7">
    <name type="scientific">Sphingomonas colocasiae</name>
    <dbReference type="NCBI Taxonomy" id="1848973"/>
    <lineage>
        <taxon>Bacteria</taxon>
        <taxon>Pseudomonadati</taxon>
        <taxon>Pseudomonadota</taxon>
        <taxon>Alphaproteobacteria</taxon>
        <taxon>Sphingomonadales</taxon>
        <taxon>Sphingomonadaceae</taxon>
        <taxon>Sphingomonas</taxon>
    </lineage>
</organism>
<dbReference type="InterPro" id="IPR001343">
    <property type="entry name" value="Hemolysn_Ca-bd"/>
</dbReference>
<dbReference type="InterPro" id="IPR011049">
    <property type="entry name" value="Serralysin-like_metalloprot_C"/>
</dbReference>
<dbReference type="EMBL" id="JAINVV010000011">
    <property type="protein sequence ID" value="MBY8825144.1"/>
    <property type="molecule type" value="Genomic_DNA"/>
</dbReference>
<dbReference type="RefSeq" id="WP_222992246.1">
    <property type="nucleotide sequence ID" value="NZ_JAINVV010000011.1"/>
</dbReference>
<dbReference type="InterPro" id="IPR013858">
    <property type="entry name" value="Peptidase_M10B_C"/>
</dbReference>
<dbReference type="Pfam" id="PF00353">
    <property type="entry name" value="HemolysinCabind"/>
    <property type="match status" value="2"/>
</dbReference>
<reference evidence="6 7" key="1">
    <citation type="submission" date="2021-08" db="EMBL/GenBank/DDBJ databases">
        <authorList>
            <person name="Tuo L."/>
        </authorList>
    </citation>
    <scope>NUCLEOTIDE SEQUENCE [LARGE SCALE GENOMIC DNA]</scope>
    <source>
        <strain evidence="6 7">JCM 31229</strain>
    </source>
</reference>
<keyword evidence="7" id="KW-1185">Reference proteome</keyword>
<comment type="subcellular location">
    <subcellularLocation>
        <location evidence="2">Secreted</location>
    </subcellularLocation>
</comment>
<comment type="cofactor">
    <cofactor evidence="1">
        <name>Ca(2+)</name>
        <dbReference type="ChEBI" id="CHEBI:29108"/>
    </cofactor>
</comment>
<proteinExistence type="predicted"/>
<keyword evidence="4" id="KW-0677">Repeat</keyword>
<evidence type="ECO:0000313" key="7">
    <source>
        <dbReference type="Proteomes" id="UP000706039"/>
    </source>
</evidence>
<evidence type="ECO:0000256" key="3">
    <source>
        <dbReference type="ARBA" id="ARBA00022525"/>
    </source>
</evidence>
<accession>A0ABS7PUX1</accession>
<dbReference type="SUPFAM" id="SSF51120">
    <property type="entry name" value="beta-Roll"/>
    <property type="match status" value="3"/>
</dbReference>
<sequence length="962" mass="98054">MSVTEYPDRVTFNTDTTIAAGDEIIAPRITVLPVGTPLATLTNNGTITLVAPGENGIFAIELASKVDYYENFDSRLVNHGLISVTGSLAPGFSYADATGISVGGLVPLENYGTIRVHGVGTVRAIGLGGKRILNAGRIEALSDAGEAVGMWIGEGYTRIVNSGELIVRGGRSPFEYPYGVVGIRAGQSTGLFIDNSGTIDVAASNPAQPTVGIYIFPDSGNVHSAATVINSGRIIAQIALIASDAYRVSLTLENSGYVEGSLIRDYGIDLITNSAGAEWHGNWTLGSGPDQVRNAGLIDGDIALGGGGDLYDGRGGSIGQHLLDSGDGNDVVHGGDAGERLAGGNGNDIIFGGGGADTLTGGAGADIFAYALASDSTALASDTIADFQSGVDRIDLSRLAPTSVSIAASGNGSIVRAQTAGGELVIRTTGTVANSDIILDASPVTGGPATGIQLSNGLGVTLHGGPDGDLLIGDAGDATIDGGAGGDTMMGGAGDDVYYVDSDDDRISERPGEGTDEVRTTVDYSLQAWVENGVLLGHAAIGIRGNDQGNRLWGNDADNYIDGANGDDTLYGGLGGDLLLGNQGADTFLYLAPAESIASDMDWLRYFQHGTDIIDLRAVQPVHFAHERFVNPWSSSDWTTVTITTMSGEVMTIRVDGEATVADFLHDPLAAEIAGSQAADAIAGTAAADYLRGLDGDDSLSGLGGDDVIHGGAGNDLLIGGAGDDAMNGGDGADIFRFGGAGQGADRIFGFSTAQDRFDLRGRAFTAATASDTGGTILSHAGGTIEIEGVAGLSLDQWNALRITHAAEPPASQAANNRIIIPAGGTAGAIQGYYEIFGSNDAAERITVHAGTTIALQGDFARGGDIVALTAPADEFTGRLSGSYVILTNRIDGIEALIPVGSVGLTLIFADETGALTDSRTLRFDGNGVMLGSEAITATETALAFQPSAPLDLAMGIAAGWA</sequence>
<evidence type="ECO:0000256" key="4">
    <source>
        <dbReference type="ARBA" id="ARBA00022737"/>
    </source>
</evidence>
<dbReference type="Pfam" id="PF08548">
    <property type="entry name" value="Peptidase_M10_C"/>
    <property type="match status" value="2"/>
</dbReference>
<dbReference type="Gene3D" id="2.150.10.10">
    <property type="entry name" value="Serralysin-like metalloprotease, C-terminal"/>
    <property type="match status" value="2"/>
</dbReference>
<dbReference type="PROSITE" id="PS00330">
    <property type="entry name" value="HEMOLYSIN_CALCIUM"/>
    <property type="match status" value="3"/>
</dbReference>
<dbReference type="InterPro" id="IPR050557">
    <property type="entry name" value="RTX_toxin/Mannuronan_C5-epim"/>
</dbReference>
<keyword evidence="3" id="KW-0964">Secreted</keyword>
<feature type="domain" description="Peptidase M10 serralysin C-terminal" evidence="5">
    <location>
        <begin position="341"/>
        <end position="404"/>
    </location>
</feature>
<dbReference type="PRINTS" id="PR00313">
    <property type="entry name" value="CABNDNGRPT"/>
</dbReference>
<evidence type="ECO:0000313" key="6">
    <source>
        <dbReference type="EMBL" id="MBY8825144.1"/>
    </source>
</evidence>
<dbReference type="PANTHER" id="PTHR38340:SF1">
    <property type="entry name" value="S-LAYER PROTEIN"/>
    <property type="match status" value="1"/>
</dbReference>
<evidence type="ECO:0000256" key="2">
    <source>
        <dbReference type="ARBA" id="ARBA00004613"/>
    </source>
</evidence>
<protein>
    <submittedName>
        <fullName evidence="6">M10 family metallopeptidase C-terminal domain-containing protein</fullName>
    </submittedName>
</protein>
<comment type="caution">
    <text evidence="6">The sequence shown here is derived from an EMBL/GenBank/DDBJ whole genome shotgun (WGS) entry which is preliminary data.</text>
</comment>
<dbReference type="InterPro" id="IPR018511">
    <property type="entry name" value="Hemolysin-typ_Ca-bd_CS"/>
</dbReference>
<feature type="domain" description="Peptidase M10 serralysin C-terminal" evidence="5">
    <location>
        <begin position="571"/>
        <end position="636"/>
    </location>
</feature>
<evidence type="ECO:0000256" key="1">
    <source>
        <dbReference type="ARBA" id="ARBA00001913"/>
    </source>
</evidence>